<comment type="caution">
    <text evidence="1">The sequence shown here is derived from an EMBL/GenBank/DDBJ whole genome shotgun (WGS) entry which is preliminary data.</text>
</comment>
<dbReference type="EMBL" id="MFFU01000052">
    <property type="protein sequence ID" value="OGF15830.1"/>
    <property type="molecule type" value="Genomic_DNA"/>
</dbReference>
<evidence type="ECO:0000313" key="1">
    <source>
        <dbReference type="EMBL" id="OGF15830.1"/>
    </source>
</evidence>
<dbReference type="Proteomes" id="UP000177691">
    <property type="component" value="Unassembled WGS sequence"/>
</dbReference>
<proteinExistence type="predicted"/>
<evidence type="ECO:0000313" key="2">
    <source>
        <dbReference type="Proteomes" id="UP000177691"/>
    </source>
</evidence>
<accession>A0A1F5RN10</accession>
<protein>
    <submittedName>
        <fullName evidence="1">Uncharacterized protein</fullName>
    </submittedName>
</protein>
<reference evidence="1 2" key="1">
    <citation type="journal article" date="2016" name="Nat. Commun.">
        <title>Thousands of microbial genomes shed light on interconnected biogeochemical processes in an aquifer system.</title>
        <authorList>
            <person name="Anantharaman K."/>
            <person name="Brown C.T."/>
            <person name="Hug L.A."/>
            <person name="Sharon I."/>
            <person name="Castelle C.J."/>
            <person name="Probst A.J."/>
            <person name="Thomas B.C."/>
            <person name="Singh A."/>
            <person name="Wilkins M.J."/>
            <person name="Karaoz U."/>
            <person name="Brodie E.L."/>
            <person name="Williams K.H."/>
            <person name="Hubbard S.S."/>
            <person name="Banfield J.F."/>
        </authorList>
    </citation>
    <scope>NUCLEOTIDE SEQUENCE [LARGE SCALE GENOMIC DNA]</scope>
</reference>
<name>A0A1F5RN10_9BACT</name>
<organism evidence="1 2">
    <name type="scientific">Candidatus Falkowbacteria bacterium RIFCSPHIGHO2_02_FULL_45_15</name>
    <dbReference type="NCBI Taxonomy" id="1797987"/>
    <lineage>
        <taxon>Bacteria</taxon>
        <taxon>Candidatus Falkowiibacteriota</taxon>
    </lineage>
</organism>
<dbReference type="AlphaFoldDB" id="A0A1F5RN10"/>
<gene>
    <name evidence="1" type="ORF">A3D54_01260</name>
</gene>
<sequence length="107" mass="13203">MEKEPNIEGEKSVINREELQEFIKDRDVKPEDFYLIEELASFPKSMVIMELHNLFNTYHEKSGKELERMIKNEIDSQRKELYEIMKQFYEKYGWEKSWHLERLLEKK</sequence>